<sequence length="306" mass="34476">MTDKATNLTKNGKTLADFGYGFNDEGKLRQLDAEKGTLTDKGFEFAVHKDHHANQRRYEELGEVITEYVYDLLESKGMVKLPVPETAKAGEGTFIYSTSKEFLNAEKLLVLIHGSGVVRAGQWSRSLIINHSIAAGTQLPYIEKARNMGFEVISTNTNDNHRDGKSIRYSEDSVEHAIYVWEKYIMPSNPKSVAIVAHSYGGIVTMELAKKFPEFFQEKVFAIGLTDSVHMGLKGPPALQEYLKSISRNWVGSSKPLDTKLSTEKSNDIPHYSAGHTQHEWTSYSCMSALFDFFTERLDIFTKRQM</sequence>
<dbReference type="Pfam" id="PF22749">
    <property type="entry name" value="Arb2"/>
    <property type="match status" value="1"/>
</dbReference>
<dbReference type="GO" id="GO:0005634">
    <property type="term" value="C:nucleus"/>
    <property type="evidence" value="ECO:0007669"/>
    <property type="project" value="TreeGrafter"/>
</dbReference>
<dbReference type="InterPro" id="IPR053858">
    <property type="entry name" value="Arb2_dom"/>
</dbReference>
<dbReference type="VEuPathDB" id="VectorBase:LLONM1_001668"/>
<protein>
    <recommendedName>
        <fullName evidence="1">Arb2 domain-containing protein</fullName>
    </recommendedName>
</protein>
<dbReference type="PANTHER" id="PTHR21357:SF4">
    <property type="entry name" value="FAM172 FAMILY PROTEIN HOMOLOG CG10038"/>
    <property type="match status" value="1"/>
</dbReference>
<dbReference type="InterPro" id="IPR048263">
    <property type="entry name" value="Arb2"/>
</dbReference>
<evidence type="ECO:0000313" key="2">
    <source>
        <dbReference type="EnsemblMetazoa" id="LLOJ004321-PA"/>
    </source>
</evidence>
<name>A0A1B0GIA4_LUTLO</name>
<dbReference type="AlphaFoldDB" id="A0A1B0GIA4"/>
<dbReference type="Gene3D" id="3.40.50.1820">
    <property type="entry name" value="alpha/beta hydrolase"/>
    <property type="match status" value="1"/>
</dbReference>
<dbReference type="EMBL" id="AJWK01013619">
    <property type="status" value="NOT_ANNOTATED_CDS"/>
    <property type="molecule type" value="Genomic_DNA"/>
</dbReference>
<dbReference type="SUPFAM" id="SSF53474">
    <property type="entry name" value="alpha/beta-Hydrolases"/>
    <property type="match status" value="1"/>
</dbReference>
<evidence type="ECO:0000313" key="3">
    <source>
        <dbReference type="Proteomes" id="UP000092461"/>
    </source>
</evidence>
<reference evidence="2" key="1">
    <citation type="submission" date="2020-05" db="UniProtKB">
        <authorList>
            <consortium name="EnsemblMetazoa"/>
        </authorList>
    </citation>
    <scope>IDENTIFICATION</scope>
    <source>
        <strain evidence="2">Jacobina</strain>
    </source>
</reference>
<dbReference type="VEuPathDB" id="VectorBase:LLOJ004321"/>
<dbReference type="GO" id="GO:0031048">
    <property type="term" value="P:regulatory ncRNA-mediated heterochromatin formation"/>
    <property type="evidence" value="ECO:0007669"/>
    <property type="project" value="TreeGrafter"/>
</dbReference>
<dbReference type="EnsemblMetazoa" id="LLOJ004321-RA">
    <property type="protein sequence ID" value="LLOJ004321-PA"/>
    <property type="gene ID" value="LLOJ004321"/>
</dbReference>
<feature type="domain" description="Arb2" evidence="1">
    <location>
        <begin position="13"/>
        <end position="257"/>
    </location>
</feature>
<dbReference type="GO" id="GO:0035197">
    <property type="term" value="F:siRNA binding"/>
    <property type="evidence" value="ECO:0007669"/>
    <property type="project" value="TreeGrafter"/>
</dbReference>
<dbReference type="PANTHER" id="PTHR21357">
    <property type="entry name" value="FAM172 FAMILY PROTEIN HOMOLOG CG10038"/>
    <property type="match status" value="1"/>
</dbReference>
<keyword evidence="3" id="KW-1185">Reference proteome</keyword>
<proteinExistence type="predicted"/>
<dbReference type="Proteomes" id="UP000092461">
    <property type="component" value="Unassembled WGS sequence"/>
</dbReference>
<accession>A0A1B0GIA4</accession>
<dbReference type="InterPro" id="IPR029058">
    <property type="entry name" value="AB_hydrolase_fold"/>
</dbReference>
<evidence type="ECO:0000259" key="1">
    <source>
        <dbReference type="Pfam" id="PF22749"/>
    </source>
</evidence>
<organism evidence="2 3">
    <name type="scientific">Lutzomyia longipalpis</name>
    <name type="common">Sand fly</name>
    <dbReference type="NCBI Taxonomy" id="7200"/>
    <lineage>
        <taxon>Eukaryota</taxon>
        <taxon>Metazoa</taxon>
        <taxon>Ecdysozoa</taxon>
        <taxon>Arthropoda</taxon>
        <taxon>Hexapoda</taxon>
        <taxon>Insecta</taxon>
        <taxon>Pterygota</taxon>
        <taxon>Neoptera</taxon>
        <taxon>Endopterygota</taxon>
        <taxon>Diptera</taxon>
        <taxon>Nematocera</taxon>
        <taxon>Psychodoidea</taxon>
        <taxon>Psychodidae</taxon>
        <taxon>Lutzomyia</taxon>
        <taxon>Lutzomyia</taxon>
    </lineage>
</organism>